<dbReference type="MEROPS" id="S10.004"/>
<dbReference type="InterPro" id="IPR001563">
    <property type="entry name" value="Peptidase_S10"/>
</dbReference>
<keyword evidence="2" id="KW-0121">Carboxypeptidase</keyword>
<evidence type="ECO:0000313" key="7">
    <source>
        <dbReference type="EMBL" id="KDP44531.1"/>
    </source>
</evidence>
<gene>
    <name evidence="7" type="ORF">JCGZ_16364</name>
</gene>
<dbReference type="Pfam" id="PF00450">
    <property type="entry name" value="Peptidase_S10"/>
    <property type="match status" value="1"/>
</dbReference>
<dbReference type="Gene3D" id="3.40.50.12670">
    <property type="match status" value="1"/>
</dbReference>
<organism evidence="7 8">
    <name type="scientific">Jatropha curcas</name>
    <name type="common">Barbados nut</name>
    <dbReference type="NCBI Taxonomy" id="180498"/>
    <lineage>
        <taxon>Eukaryota</taxon>
        <taxon>Viridiplantae</taxon>
        <taxon>Streptophyta</taxon>
        <taxon>Embryophyta</taxon>
        <taxon>Tracheophyta</taxon>
        <taxon>Spermatophyta</taxon>
        <taxon>Magnoliopsida</taxon>
        <taxon>eudicotyledons</taxon>
        <taxon>Gunneridae</taxon>
        <taxon>Pentapetalae</taxon>
        <taxon>rosids</taxon>
        <taxon>fabids</taxon>
        <taxon>Malpighiales</taxon>
        <taxon>Euphorbiaceae</taxon>
        <taxon>Crotonoideae</taxon>
        <taxon>Jatropheae</taxon>
        <taxon>Jatropha</taxon>
    </lineage>
</organism>
<dbReference type="GO" id="GO:0016747">
    <property type="term" value="F:acyltransferase activity, transferring groups other than amino-acyl groups"/>
    <property type="evidence" value="ECO:0007669"/>
    <property type="project" value="TreeGrafter"/>
</dbReference>
<dbReference type="GO" id="GO:0004185">
    <property type="term" value="F:serine-type carboxypeptidase activity"/>
    <property type="evidence" value="ECO:0007669"/>
    <property type="project" value="InterPro"/>
</dbReference>
<dbReference type="AlphaFoldDB" id="A0A067L7U0"/>
<dbReference type="PANTHER" id="PTHR11802">
    <property type="entry name" value="SERINE PROTEASE FAMILY S10 SERINE CARBOXYPEPTIDASE"/>
    <property type="match status" value="1"/>
</dbReference>
<keyword evidence="8" id="KW-1185">Reference proteome</keyword>
<dbReference type="OrthoDB" id="443318at2759"/>
<evidence type="ECO:0000256" key="3">
    <source>
        <dbReference type="ARBA" id="ARBA00022670"/>
    </source>
</evidence>
<sequence length="549" mass="62999">MLGLVDCFYNNYLLRGSQNYQSIIKTLPGFPGNLPFKLETGYIGVGQLDEVQLFYYFVESEGNPQEDPLLLWLTGGPGCSGFSALVYEIGPLSFNYAKSRVKPTLELNPYSWTKVASIIFLDAPVGTGFSYATTSQAYQSSDTNQGAANYEFLRKWLLDHPEFQSNRLYIAGDSYSGKIVPLVVKETVNGNDAGRNPKMNLVGYVLGNPVTDEAKDTNSRFKYASFTGLISEEVYETGKRNCKGNYTYAEPNNTACAVVLQVYEQCIEKINLMQILEPFCGYLSPKPSKLERAESALMEDPIDIHTSRSPWCRTYNYIPSYAWLNDKMVQKALHIREGTIENWVRCNTSLLYTKDLTSSFGLHRNLTEKGLKVLIYSGDQDISVPFLSTMAWIEALNLTIEYDWNPWFLDGQVAGYWMEYYRNMYMLTYATIKGGGHTAPEYKPKECFAMIDRRSHSKKEEERKKKRERKKERKKEEEEEEEEGGGAAVMVRSREVQRRKKKRKGNFLDGLGRTGLIRFDSTQIFDFRLVFDFFNRFSIRFLTVFALKY</sequence>
<dbReference type="FunFam" id="3.40.50.1820:FF:000072">
    <property type="entry name" value="Serine carboxypeptidase-like 19"/>
    <property type="match status" value="1"/>
</dbReference>
<evidence type="ECO:0000256" key="1">
    <source>
        <dbReference type="ARBA" id="ARBA00009431"/>
    </source>
</evidence>
<name>A0A067L7U0_JATCU</name>
<dbReference type="GO" id="GO:0006508">
    <property type="term" value="P:proteolysis"/>
    <property type="evidence" value="ECO:0007669"/>
    <property type="project" value="UniProtKB-KW"/>
</dbReference>
<dbReference type="GO" id="GO:0019748">
    <property type="term" value="P:secondary metabolic process"/>
    <property type="evidence" value="ECO:0007669"/>
    <property type="project" value="TreeGrafter"/>
</dbReference>
<evidence type="ECO:0008006" key="9">
    <source>
        <dbReference type="Google" id="ProtNLM"/>
    </source>
</evidence>
<accession>A0A067L7U0</accession>
<dbReference type="Proteomes" id="UP000027138">
    <property type="component" value="Unassembled WGS sequence"/>
</dbReference>
<dbReference type="PANTHER" id="PTHR11802:SF224">
    <property type="entry name" value="SERINE CARBOXYPEPTIDASE-LIKE 7 ISOFORM X1"/>
    <property type="match status" value="1"/>
</dbReference>
<keyword evidence="5" id="KW-0325">Glycoprotein</keyword>
<proteinExistence type="inferred from homology"/>
<dbReference type="PROSITE" id="PS00560">
    <property type="entry name" value="CARBOXYPEPT_SER_HIS"/>
    <property type="match status" value="1"/>
</dbReference>
<evidence type="ECO:0000256" key="6">
    <source>
        <dbReference type="SAM" id="MobiDB-lite"/>
    </source>
</evidence>
<dbReference type="Gene3D" id="3.40.50.1820">
    <property type="entry name" value="alpha/beta hydrolase"/>
    <property type="match status" value="1"/>
</dbReference>
<keyword evidence="3" id="KW-0645">Protease</keyword>
<dbReference type="InterPro" id="IPR029058">
    <property type="entry name" value="AB_hydrolase_fold"/>
</dbReference>
<evidence type="ECO:0000256" key="4">
    <source>
        <dbReference type="ARBA" id="ARBA00022801"/>
    </source>
</evidence>
<dbReference type="SUPFAM" id="SSF53474">
    <property type="entry name" value="alpha/beta-Hydrolases"/>
    <property type="match status" value="1"/>
</dbReference>
<feature type="compositionally biased region" description="Basic residues" evidence="6">
    <location>
        <begin position="464"/>
        <end position="473"/>
    </location>
</feature>
<dbReference type="EMBL" id="KK914251">
    <property type="protein sequence ID" value="KDP44531.1"/>
    <property type="molecule type" value="Genomic_DNA"/>
</dbReference>
<reference evidence="7 8" key="1">
    <citation type="journal article" date="2014" name="PLoS ONE">
        <title>Global Analysis of Gene Expression Profiles in Physic Nut (Jatropha curcas L.) Seedlings Exposed to Salt Stress.</title>
        <authorList>
            <person name="Zhang L."/>
            <person name="Zhang C."/>
            <person name="Wu P."/>
            <person name="Chen Y."/>
            <person name="Li M."/>
            <person name="Jiang H."/>
            <person name="Wu G."/>
        </authorList>
    </citation>
    <scope>NUCLEOTIDE SEQUENCE [LARGE SCALE GENOMIC DNA]</scope>
    <source>
        <strain evidence="8">cv. GZQX0401</strain>
        <tissue evidence="7">Young leaves</tissue>
    </source>
</reference>
<evidence type="ECO:0000313" key="8">
    <source>
        <dbReference type="Proteomes" id="UP000027138"/>
    </source>
</evidence>
<dbReference type="PRINTS" id="PR00724">
    <property type="entry name" value="CRBOXYPTASEC"/>
</dbReference>
<evidence type="ECO:0000256" key="5">
    <source>
        <dbReference type="ARBA" id="ARBA00023180"/>
    </source>
</evidence>
<dbReference type="FunFam" id="3.40.50.12670:FF:000002">
    <property type="entry name" value="Carboxypeptidase"/>
    <property type="match status" value="1"/>
</dbReference>
<dbReference type="InterPro" id="IPR033124">
    <property type="entry name" value="Ser_caboxypep_his_AS"/>
</dbReference>
<feature type="region of interest" description="Disordered" evidence="6">
    <location>
        <begin position="458"/>
        <end position="497"/>
    </location>
</feature>
<comment type="similarity">
    <text evidence="1">Belongs to the peptidase S10 family.</text>
</comment>
<keyword evidence="4" id="KW-0378">Hydrolase</keyword>
<protein>
    <recommendedName>
        <fullName evidence="9">Serine carboxypeptidase-like 18</fullName>
    </recommendedName>
</protein>
<evidence type="ECO:0000256" key="2">
    <source>
        <dbReference type="ARBA" id="ARBA00022645"/>
    </source>
</evidence>